<keyword evidence="5" id="KW-0489">Methyltransferase</keyword>
<dbReference type="InterPro" id="IPR000055">
    <property type="entry name" value="Restrct_endonuc_typeI_TRD"/>
</dbReference>
<dbReference type="SUPFAM" id="SSF53335">
    <property type="entry name" value="S-adenosyl-L-methionine-dependent methyltransferases"/>
    <property type="match status" value="1"/>
</dbReference>
<evidence type="ECO:0000256" key="1">
    <source>
        <dbReference type="ARBA" id="ARBA00010923"/>
    </source>
</evidence>
<dbReference type="SUPFAM" id="SSF116734">
    <property type="entry name" value="DNA methylase specificity domain"/>
    <property type="match status" value="2"/>
</dbReference>
<proteinExistence type="inferred from homology"/>
<organism evidence="5">
    <name type="scientific">Harvfovirus sp</name>
    <dbReference type="NCBI Taxonomy" id="2487768"/>
    <lineage>
        <taxon>Viruses</taxon>
        <taxon>Varidnaviria</taxon>
        <taxon>Bamfordvirae</taxon>
        <taxon>Nucleocytoviricota</taxon>
        <taxon>Megaviricetes</taxon>
        <taxon>Imitervirales</taxon>
        <taxon>Mimiviridae</taxon>
        <taxon>Klosneuvirinae</taxon>
    </lineage>
</organism>
<dbReference type="GO" id="GO:0032259">
    <property type="term" value="P:methylation"/>
    <property type="evidence" value="ECO:0007669"/>
    <property type="project" value="UniProtKB-KW"/>
</dbReference>
<protein>
    <submittedName>
        <fullName evidence="5">N-6 DNA methylase</fullName>
    </submittedName>
</protein>
<evidence type="ECO:0000256" key="2">
    <source>
        <dbReference type="ARBA" id="ARBA00022747"/>
    </source>
</evidence>
<evidence type="ECO:0000313" key="5">
    <source>
        <dbReference type="EMBL" id="AYV81572.1"/>
    </source>
</evidence>
<dbReference type="InterPro" id="IPR044946">
    <property type="entry name" value="Restrct_endonuc_typeI_TRD_sf"/>
</dbReference>
<comment type="similarity">
    <text evidence="1">Belongs to the type-I restriction system S methylase family.</text>
</comment>
<keyword evidence="5" id="KW-0808">Transferase</keyword>
<name>A0A3G5A2X7_9VIRU</name>
<gene>
    <name evidence="5" type="ORF">Harvfovirus42_2</name>
</gene>
<dbReference type="Pfam" id="PF01420">
    <property type="entry name" value="Methylase_S"/>
    <property type="match status" value="1"/>
</dbReference>
<keyword evidence="2" id="KW-0680">Restriction system</keyword>
<dbReference type="GO" id="GO:0003677">
    <property type="term" value="F:DNA binding"/>
    <property type="evidence" value="ECO:0007669"/>
    <property type="project" value="UniProtKB-KW"/>
</dbReference>
<evidence type="ECO:0000256" key="3">
    <source>
        <dbReference type="ARBA" id="ARBA00023125"/>
    </source>
</evidence>
<dbReference type="Gene3D" id="3.40.50.150">
    <property type="entry name" value="Vaccinia Virus protein VP39"/>
    <property type="match status" value="1"/>
</dbReference>
<sequence length="759" mass="88274">MEIKRLILSLEKILVENEKRLSVQKKFDYCMLFTIYRFLTNEICEKLEMSKSFSFRGGREEVEKIREIMYCECTVGEPKCITESINKIFGMKIEYDLRNVETLEEIIRILREFEINETVRKGDIFGSIYEIFKGRTSGTLSNNSYQYIERSIIDYMINLCEMEHERENIISIPFVHNIGMMTRINRYMKSMNRENEGMNKLWGYGNTKGERNMELMSMYIESGSTDLKDIEIRTGDIMKGLIRPNEKNPTTIISNINKNEICFQKSEVTEEIRSIMVNGHKINQTNSNLGLLLLFVKSLTANGELAIIVPDKILSEDALPGIKNNQYVMTRKYMLTQMNVKRIISLKNMIKDCSIIYARKGSPTEVIEFSYLMKEGDKVREDQRFKITMDKMKENNYIMDIETYMNEMDEGNESEKDDGKGRIILGDILAIEGKGKTDETKLKTDKKKIIRYYSSEHEEEKYSSSHDFFHKDKYYLLLAISGGSIGRINLVSGKTAADGSIISLTFKSVEKIMPEYVEYMIKNRREEIIKLRNEDSSKIDIEKILKLEMRVASIEDQGKFIYNNNLISNHTEIIEAFCDKENNKENMVNYIMTLTNGAKTKKLSELTKVTKAGQTDNSKGELYPYYTPSGVEKYVDTSILEGEIILIARISSSKSEIYYTKGKVNYNSDMIALEFNEILKAKYVYYYMRNCKPLKYSTAKSITQKRISLMEIPVIKAELQERIIEYCDILSLSEKGSILLEHNRFCKEAIYKNHISKQR</sequence>
<keyword evidence="3" id="KW-0238">DNA-binding</keyword>
<dbReference type="InterPro" id="IPR029063">
    <property type="entry name" value="SAM-dependent_MTases_sf"/>
</dbReference>
<dbReference type="GO" id="GO:0008168">
    <property type="term" value="F:methyltransferase activity"/>
    <property type="evidence" value="ECO:0007669"/>
    <property type="project" value="UniProtKB-KW"/>
</dbReference>
<accession>A0A3G5A2X7</accession>
<reference evidence="5" key="1">
    <citation type="submission" date="2018-10" db="EMBL/GenBank/DDBJ databases">
        <title>Hidden diversity of soil giant viruses.</title>
        <authorList>
            <person name="Schulz F."/>
            <person name="Alteio L."/>
            <person name="Goudeau D."/>
            <person name="Ryan E.M."/>
            <person name="Malmstrom R.R."/>
            <person name="Blanchard J."/>
            <person name="Woyke T."/>
        </authorList>
    </citation>
    <scope>NUCLEOTIDE SEQUENCE</scope>
    <source>
        <strain evidence="5">HAV1</strain>
    </source>
</reference>
<dbReference type="EMBL" id="MK072284">
    <property type="protein sequence ID" value="AYV81572.1"/>
    <property type="molecule type" value="Genomic_DNA"/>
</dbReference>
<dbReference type="GO" id="GO:0009307">
    <property type="term" value="P:DNA restriction-modification system"/>
    <property type="evidence" value="ECO:0007669"/>
    <property type="project" value="UniProtKB-KW"/>
</dbReference>
<evidence type="ECO:0000259" key="4">
    <source>
        <dbReference type="Pfam" id="PF01420"/>
    </source>
</evidence>
<dbReference type="Gene3D" id="3.90.220.20">
    <property type="entry name" value="DNA methylase specificity domains"/>
    <property type="match status" value="2"/>
</dbReference>
<feature type="domain" description="Type I restriction modification DNA specificity" evidence="4">
    <location>
        <begin position="599"/>
        <end position="729"/>
    </location>
</feature>